<keyword evidence="3" id="KW-1185">Reference proteome</keyword>
<evidence type="ECO:0000313" key="3">
    <source>
        <dbReference type="Proteomes" id="UP000018144"/>
    </source>
</evidence>
<evidence type="ECO:0000313" key="2">
    <source>
        <dbReference type="EMBL" id="CCX10703.1"/>
    </source>
</evidence>
<feature type="region of interest" description="Disordered" evidence="1">
    <location>
        <begin position="96"/>
        <end position="124"/>
    </location>
</feature>
<dbReference type="EMBL" id="HF935555">
    <property type="protein sequence ID" value="CCX10703.1"/>
    <property type="molecule type" value="Genomic_DNA"/>
</dbReference>
<feature type="region of interest" description="Disordered" evidence="1">
    <location>
        <begin position="170"/>
        <end position="196"/>
    </location>
</feature>
<name>U4LAE6_PYROM</name>
<organism evidence="2 3">
    <name type="scientific">Pyronema omphalodes (strain CBS 100304)</name>
    <name type="common">Pyronema confluens</name>
    <dbReference type="NCBI Taxonomy" id="1076935"/>
    <lineage>
        <taxon>Eukaryota</taxon>
        <taxon>Fungi</taxon>
        <taxon>Dikarya</taxon>
        <taxon>Ascomycota</taxon>
        <taxon>Pezizomycotina</taxon>
        <taxon>Pezizomycetes</taxon>
        <taxon>Pezizales</taxon>
        <taxon>Pyronemataceae</taxon>
        <taxon>Pyronema</taxon>
    </lineage>
</organism>
<gene>
    <name evidence="2" type="ORF">PCON_10297</name>
</gene>
<proteinExistence type="predicted"/>
<feature type="region of interest" description="Disordered" evidence="1">
    <location>
        <begin position="39"/>
        <end position="58"/>
    </location>
</feature>
<protein>
    <submittedName>
        <fullName evidence="2">Uncharacterized protein</fullName>
    </submittedName>
</protein>
<sequence>MINTCCRCCAWILRLCRRPRPPKPTMQILHWYLNQQRSGHATGHPRASPHMQATAPGVEDGGCRYQERLVKGVPSEPGESAYRSFILAVQSSSSRGRKVHRGESMKAWSAQPSPRGNHGRLFHRPEIATEDSKCRLRMTEINHISAVPFEDPACFCAGWAGHGVSVGSHGVSNDGKLRLSRTRPVGTVSRPSLTPP</sequence>
<reference evidence="2 3" key="1">
    <citation type="journal article" date="2013" name="PLoS Genet.">
        <title>The genome and development-dependent transcriptomes of Pyronema confluens: a window into fungal evolution.</title>
        <authorList>
            <person name="Traeger S."/>
            <person name="Altegoer F."/>
            <person name="Freitag M."/>
            <person name="Gabaldon T."/>
            <person name="Kempken F."/>
            <person name="Kumar A."/>
            <person name="Marcet-Houben M."/>
            <person name="Poggeler S."/>
            <person name="Stajich J.E."/>
            <person name="Nowrousian M."/>
        </authorList>
    </citation>
    <scope>NUCLEOTIDE SEQUENCE [LARGE SCALE GENOMIC DNA]</scope>
    <source>
        <strain evidence="3">CBS 100304</strain>
        <tissue evidence="2">Vegetative mycelium</tissue>
    </source>
</reference>
<dbReference type="AlphaFoldDB" id="U4LAE6"/>
<accession>U4LAE6</accession>
<evidence type="ECO:0000256" key="1">
    <source>
        <dbReference type="SAM" id="MobiDB-lite"/>
    </source>
</evidence>
<dbReference type="Proteomes" id="UP000018144">
    <property type="component" value="Unassembled WGS sequence"/>
</dbReference>